<dbReference type="SUPFAM" id="SSF51120">
    <property type="entry name" value="beta-Roll"/>
    <property type="match status" value="7"/>
</dbReference>
<accession>A0ABU1F5V5</accession>
<dbReference type="PROSITE" id="PS00330">
    <property type="entry name" value="HEMOLYSIN_CALCIUM"/>
    <property type="match status" value="5"/>
</dbReference>
<proteinExistence type="predicted"/>
<dbReference type="InterPro" id="IPR018511">
    <property type="entry name" value="Hemolysin-typ_Ca-bd_CS"/>
</dbReference>
<dbReference type="RefSeq" id="WP_310456506.1">
    <property type="nucleotide sequence ID" value="NZ_JAVKPH010000005.1"/>
</dbReference>
<organism evidence="4 5">
    <name type="scientific">Ruixingdingia sedimenti</name>
    <dbReference type="NCBI Taxonomy" id="3073604"/>
    <lineage>
        <taxon>Bacteria</taxon>
        <taxon>Pseudomonadati</taxon>
        <taxon>Pseudomonadota</taxon>
        <taxon>Alphaproteobacteria</taxon>
        <taxon>Rhodobacterales</taxon>
        <taxon>Paracoccaceae</taxon>
        <taxon>Ruixingdingia</taxon>
    </lineage>
</organism>
<evidence type="ECO:0000256" key="3">
    <source>
        <dbReference type="SAM" id="MobiDB-lite"/>
    </source>
</evidence>
<dbReference type="GO" id="GO:0004601">
    <property type="term" value="F:peroxidase activity"/>
    <property type="evidence" value="ECO:0007669"/>
    <property type="project" value="UniProtKB-KW"/>
</dbReference>
<dbReference type="SUPFAM" id="SSF48113">
    <property type="entry name" value="Heme-dependent peroxidases"/>
    <property type="match status" value="1"/>
</dbReference>
<feature type="region of interest" description="Disordered" evidence="3">
    <location>
        <begin position="1624"/>
        <end position="1657"/>
    </location>
</feature>
<keyword evidence="5" id="KW-1185">Reference proteome</keyword>
<dbReference type="InterPro" id="IPR011049">
    <property type="entry name" value="Serralysin-like_metalloprot_C"/>
</dbReference>
<name>A0ABU1F5V5_9RHOB</name>
<dbReference type="Proteomes" id="UP001247754">
    <property type="component" value="Unassembled WGS sequence"/>
</dbReference>
<comment type="caution">
    <text evidence="4">The sequence shown here is derived from an EMBL/GenBank/DDBJ whole genome shotgun (WGS) entry which is preliminary data.</text>
</comment>
<dbReference type="PRINTS" id="PR00313">
    <property type="entry name" value="CABNDNGRPT"/>
</dbReference>
<dbReference type="Gene3D" id="1.10.640.10">
    <property type="entry name" value="Haem peroxidase domain superfamily, animal type"/>
    <property type="match status" value="1"/>
</dbReference>
<feature type="region of interest" description="Disordered" evidence="3">
    <location>
        <begin position="1145"/>
        <end position="1176"/>
    </location>
</feature>
<dbReference type="PANTHER" id="PTHR38340:SF1">
    <property type="entry name" value="S-LAYER PROTEIN"/>
    <property type="match status" value="1"/>
</dbReference>
<keyword evidence="4" id="KW-0575">Peroxidase</keyword>
<dbReference type="PANTHER" id="PTHR38340">
    <property type="entry name" value="S-LAYER PROTEIN"/>
    <property type="match status" value="1"/>
</dbReference>
<gene>
    <name evidence="4" type="ORF">RGD00_06570</name>
</gene>
<evidence type="ECO:0000313" key="5">
    <source>
        <dbReference type="Proteomes" id="UP001247754"/>
    </source>
</evidence>
<evidence type="ECO:0000313" key="4">
    <source>
        <dbReference type="EMBL" id="MDR5652257.1"/>
    </source>
</evidence>
<keyword evidence="2" id="KW-0964">Secreted</keyword>
<evidence type="ECO:0000256" key="1">
    <source>
        <dbReference type="ARBA" id="ARBA00004613"/>
    </source>
</evidence>
<dbReference type="InterPro" id="IPR001343">
    <property type="entry name" value="Hemolysn_Ca-bd"/>
</dbReference>
<reference evidence="4 5" key="1">
    <citation type="submission" date="2023-09" db="EMBL/GenBank/DDBJ databases">
        <title>Xinfangfangia sedmenti sp. nov., isolated the sedment.</title>
        <authorList>
            <person name="Xu L."/>
        </authorList>
    </citation>
    <scope>NUCLEOTIDE SEQUENCE [LARGE SCALE GENOMIC DNA]</scope>
    <source>
        <strain evidence="4 5">LG-4</strain>
    </source>
</reference>
<dbReference type="Gene3D" id="2.60.40.2700">
    <property type="match status" value="1"/>
</dbReference>
<dbReference type="Pfam" id="PF00353">
    <property type="entry name" value="HemolysinCabind"/>
    <property type="match status" value="14"/>
</dbReference>
<comment type="subcellular location">
    <subcellularLocation>
        <location evidence="1">Secreted</location>
    </subcellularLocation>
</comment>
<sequence>MVTLIRHDLEFILNQIRIAEAHAAGTPLTDLVESPLLPYGLRTVDGSFNNLVDGRDPWGASHEPFLRLTDPYWRDEDDDSLTFGTPADPVVLDNNDYTPGAPTTPGFDPGTVVDADPRTISNLVVDQTLNNPAAIAAALRLGGMAEADIPAAVAAVSAAHALVLAEEPDTPGHAAQAAALEGLLDDYGIVMDGNTVHLANAAPDEGLSASYNSWFTLFGQFFDHGLDLVSRGGNGTVYIPLQPDDPLYNPDAPHTNFMAMTRARIDADAANVTTPWVDQNQTYTSHPSHQVFLREYATGPDGPVSTGRLLEGARGLATWADVKAQARDLLGIELTDLDVGAVPVLLTDPYGEFIRGPNGLPQILAAFDAEGVPIWVEGDLDAPVNPSAIQLPVGTVLYGGNVIEAGETVSAARTGNAFLDDIAHAAAPVTANGQLQADDDDAVGYSGGHDARGQQTAYDDELLDAHYITGDGRGNENIGLSAVHHVFHAEHNRLVDQIKATIEASGDAAFIAEWRDANGNWDGERLFQAARFTTEMQYQHLVFEEFVRKIQPDVDIFMVQPDVEIDPAIFAEFAHVVYRFGHSMLNQTVDRIGADGSDDSLTLFDAFLNPLAFGSDTLDHHTAAGAIARGMTGQTGNEIDEFVTDVLRNQLVGIPLDLAAINIARGRDTGMPTLNQARAQFMDMAGGDTQLKPYESWSDFALNLRNPESVVNFIAAYGSHALIEGEATIAGKRAAAMALVFGISQSFFDGTATRSIEPPAAADRLDFLNARGAYADGRGGVDAIDLWVGGLAEKKMAFGGMLGSTFSFVFELQMENLQHGDRFYYLSRLQGTNLLNEMENNSLGSMVMRNTDLGETGYALPGDIFSTPDHVFYVDAAKQAAFGHVDPVHENPLLQAVSALVERGANFIRYNGLDHVVIAGTEGNDTIVAGGGDDAVRGFGGDDDIEAGYGVDIVYGGAGDDVVTNAGTDIGETDMLHGDGGNDVMHGGSGMALLFGGAGQDFLMLGPDGGEGRGGTGNDFILGGNGPDVIFGNSGDDWVEAGGLFDYIAGDHGDIFFNSTEIGHDVLNGGAGDTDYDADSGDDIMMGGEGIQKFIGMWGHDWAIFKGQAVAAEADMNFPVFATLPLEVLRDRFSQVEALSGWSHDDVLRGDDRMDPDPDEDDEEPPVQDPTPEGNFLYNELDEAGIARIAGLGQIITPDMLRMGPYWADGSGAEKLIFSGGNILLGGGGSDLFEGRGGNDVIDGDAWLNVRIAILDGNGARIATAEGMNAAVTDTDGNVLHGGRTLDALMLERVYTPGQLEIVREILWDDSGEDTAFYWDVFENYAVTLNGDGSVTVEHLNETNGAIDPLTGQNRTNDGIDRLYNIEFLQFANQRLSVTQALNALPAGLPLISDMTPTEGQMLMADLTGVSDADGIDMATVQVQWQALVGGIWTDLPGATTAGFTPAAGDVNTQLRVLMRYVDGNGIAEEVASAPTAVVGAVLTGNGLPDTFDGTAGADLIAGGGGPDTLSGLDGDDTLDGEAGADRLYGGAGDDLLTGGIGTDQLYGGEGGDQLAGGLGADSLYGGAGDDTLDGEGGPDRLFGEEGDDLLTGGAGADHLYGGEGDDRLAGGLGADNLYGGAGNDTLDGEAGPDRLHGEEGDDLLTGGAGTDHLYGGTGGDTLSGGAGADALFGGDGDDLLHGGAGPDTIEGGAGNDRTIWQVGEGRDIVRGGAGTDTFEARGDASAEQFHIWSRAAWIDYSNAHALRADDLDPDAEIIVTRNGTAFAAIIAQLDDIEDIVIDGGGGGDSFTVHGDFTLTSLSYSTIRLVGGAGDDLFDIGNLASEHRVVLVGNGGADSIAGTLRPQEEYIPGSEPAAPATTEPQTTAPAGDTTPGTAGAETLTGGAGDDTLQAGAGDDVVLAGAGSDVVLAGQGGDTVLGEAGADTLLGEDGADYLFGGEGGDVISGGASDDHAFGGRGDDTFLATRGDGNDFYFGDEGADTLDMSAITAAIQANLSRGTVSSAETGRDVLYSVENFIGGAGNDAITAGAGVNVLAGGGGDDLFCFGAVADADGDVILDFAPGDRIDLSGIDADTALAGKQGFTLVAGDAFTGPGQLMVQHETREDGAYTVVLGNVTEGDGADFRISLKGSHTLTATDFNL</sequence>
<dbReference type="InterPro" id="IPR037120">
    <property type="entry name" value="Haem_peroxidase_sf_animal"/>
</dbReference>
<dbReference type="CDD" id="cd09821">
    <property type="entry name" value="An_peroxidase_bacterial_2"/>
    <property type="match status" value="1"/>
</dbReference>
<dbReference type="Pfam" id="PF03098">
    <property type="entry name" value="An_peroxidase"/>
    <property type="match status" value="2"/>
</dbReference>
<dbReference type="EMBL" id="JAVKPH010000005">
    <property type="protein sequence ID" value="MDR5652257.1"/>
    <property type="molecule type" value="Genomic_DNA"/>
</dbReference>
<feature type="compositionally biased region" description="Low complexity" evidence="3">
    <location>
        <begin position="1855"/>
        <end position="1884"/>
    </location>
</feature>
<dbReference type="InterPro" id="IPR010255">
    <property type="entry name" value="Haem_peroxidase_sf"/>
</dbReference>
<protein>
    <submittedName>
        <fullName evidence="4">Peroxidase family protein</fullName>
    </submittedName>
</protein>
<feature type="compositionally biased region" description="Basic and acidic residues" evidence="3">
    <location>
        <begin position="1145"/>
        <end position="1156"/>
    </location>
</feature>
<feature type="region of interest" description="Disordered" evidence="3">
    <location>
        <begin position="1849"/>
        <end position="1891"/>
    </location>
</feature>
<feature type="region of interest" description="Disordered" evidence="3">
    <location>
        <begin position="1567"/>
        <end position="1589"/>
    </location>
</feature>
<dbReference type="PROSITE" id="PS50292">
    <property type="entry name" value="PEROXIDASE_3"/>
    <property type="match status" value="1"/>
</dbReference>
<dbReference type="Gene3D" id="2.150.10.10">
    <property type="entry name" value="Serralysin-like metalloprotease, C-terminal"/>
    <property type="match status" value="8"/>
</dbReference>
<keyword evidence="4" id="KW-0560">Oxidoreductase</keyword>
<dbReference type="InterPro" id="IPR050557">
    <property type="entry name" value="RTX_toxin/Mannuronan_C5-epim"/>
</dbReference>
<evidence type="ECO:0000256" key="2">
    <source>
        <dbReference type="ARBA" id="ARBA00022525"/>
    </source>
</evidence>
<dbReference type="InterPro" id="IPR019791">
    <property type="entry name" value="Haem_peroxidase_animal"/>
</dbReference>
<feature type="compositionally biased region" description="Acidic residues" evidence="3">
    <location>
        <begin position="1157"/>
        <end position="1166"/>
    </location>
</feature>